<keyword evidence="1 3" id="KW-0560">Oxidoreductase</keyword>
<dbReference type="EMBL" id="JBBMRA010000001">
    <property type="protein sequence ID" value="MEM5535253.1"/>
    <property type="molecule type" value="Genomic_DNA"/>
</dbReference>
<dbReference type="Proteomes" id="UP001449225">
    <property type="component" value="Unassembled WGS sequence"/>
</dbReference>
<dbReference type="InterPro" id="IPR016161">
    <property type="entry name" value="Ald_DH/histidinol_DH"/>
</dbReference>
<reference evidence="3 4" key="1">
    <citation type="submission" date="2024-03" db="EMBL/GenBank/DDBJ databases">
        <title>Community enrichment and isolation of bacterial strains for fucoidan degradation.</title>
        <authorList>
            <person name="Sichert A."/>
        </authorList>
    </citation>
    <scope>NUCLEOTIDE SEQUENCE [LARGE SCALE GENOMIC DNA]</scope>
    <source>
        <strain evidence="3 4">AS76</strain>
    </source>
</reference>
<name>A0ABU9TNF0_9GAMM</name>
<evidence type="ECO:0000313" key="4">
    <source>
        <dbReference type="Proteomes" id="UP001449225"/>
    </source>
</evidence>
<evidence type="ECO:0000256" key="1">
    <source>
        <dbReference type="ARBA" id="ARBA00023002"/>
    </source>
</evidence>
<dbReference type="InterPro" id="IPR016162">
    <property type="entry name" value="Ald_DH_N"/>
</dbReference>
<dbReference type="EC" id="1.2.1.-" evidence="3"/>
<dbReference type="GO" id="GO:0016491">
    <property type="term" value="F:oxidoreductase activity"/>
    <property type="evidence" value="ECO:0007669"/>
    <property type="project" value="UniProtKB-KW"/>
</dbReference>
<dbReference type="InterPro" id="IPR016163">
    <property type="entry name" value="Ald_DH_C"/>
</dbReference>
<organism evidence="3 4">
    <name type="scientific">Neptuniibacter pectenicola</name>
    <dbReference type="NCBI Taxonomy" id="1806669"/>
    <lineage>
        <taxon>Bacteria</taxon>
        <taxon>Pseudomonadati</taxon>
        <taxon>Pseudomonadota</taxon>
        <taxon>Gammaproteobacteria</taxon>
        <taxon>Oceanospirillales</taxon>
        <taxon>Oceanospirillaceae</taxon>
        <taxon>Neptuniibacter</taxon>
    </lineage>
</organism>
<proteinExistence type="predicted"/>
<evidence type="ECO:0000313" key="3">
    <source>
        <dbReference type="EMBL" id="MEM5535253.1"/>
    </source>
</evidence>
<comment type="caution">
    <text evidence="3">The sequence shown here is derived from an EMBL/GenBank/DDBJ whole genome shotgun (WGS) entry which is preliminary data.</text>
</comment>
<dbReference type="SUPFAM" id="SSF53720">
    <property type="entry name" value="ALDH-like"/>
    <property type="match status" value="1"/>
</dbReference>
<evidence type="ECO:0000259" key="2">
    <source>
        <dbReference type="Pfam" id="PF00171"/>
    </source>
</evidence>
<accession>A0ABU9TNF0</accession>
<dbReference type="Pfam" id="PF00171">
    <property type="entry name" value="Aldedh"/>
    <property type="match status" value="1"/>
</dbReference>
<dbReference type="InterPro" id="IPR015590">
    <property type="entry name" value="Aldehyde_DH_dom"/>
</dbReference>
<dbReference type="Gene3D" id="3.40.309.10">
    <property type="entry name" value="Aldehyde Dehydrogenase, Chain A, domain 2"/>
    <property type="match status" value="1"/>
</dbReference>
<feature type="domain" description="Aldehyde dehydrogenase" evidence="2">
    <location>
        <begin position="11"/>
        <end position="455"/>
    </location>
</feature>
<dbReference type="CDD" id="cd07078">
    <property type="entry name" value="ALDH"/>
    <property type="match status" value="1"/>
</dbReference>
<dbReference type="Gene3D" id="3.40.605.10">
    <property type="entry name" value="Aldehyde Dehydrogenase, Chain A, domain 1"/>
    <property type="match status" value="1"/>
</dbReference>
<protein>
    <submittedName>
        <fullName evidence="3">Aldehyde dehydrogenase family protein</fullName>
        <ecNumber evidence="3">1.2.1.-</ecNumber>
    </submittedName>
</protein>
<sequence>MLPTLLLSHTSTGQKIASVVSGDANDVELAVSAAHNAFQTWSETSADQRAELLKKLANTLDDNLNVLAQLESLDVGKAIVNASGFDIPFGIECVRYYADLATQATYQSDLNIDGMDAHIHRAPYGACGFIFPWNFPFDLLMWNIMPALAAGNTVVLKPAELTPLTTLYVCKLAKEVGIPDGVINAVIGTGQRVGSPIVQHPKIRRMSFTGSSNVGKQIAAMCGERPIPCKVELGGKGAAVVFDDANIDNAAEQLANAITLNSGQVCCTATRWIIHENVYDEFVNKVISILKATQIGPGLAEETQMGPVVSQAQKDTVLGYLDKGLSEGATLLYQGNASVNASYKEGYYVAPYLLEGLAENVCFKEEIFGPTAYLVKFSTEEEALNLVNSLDYGLANSVFSEDLTRCYRIAEKMISGNSWINAHNVFAYGLPYGGVNKSGLGGGVNSPETFYDYLRPLTIARPIA</sequence>
<dbReference type="PANTHER" id="PTHR11699">
    <property type="entry name" value="ALDEHYDE DEHYDROGENASE-RELATED"/>
    <property type="match status" value="1"/>
</dbReference>
<dbReference type="RefSeq" id="WP_342853613.1">
    <property type="nucleotide sequence ID" value="NZ_JBBMRA010000001.1"/>
</dbReference>
<keyword evidence="4" id="KW-1185">Reference proteome</keyword>
<gene>
    <name evidence="3" type="ORF">WNY58_02495</name>
</gene>